<dbReference type="EMBL" id="FOEV01000013">
    <property type="protein sequence ID" value="SER19341.1"/>
    <property type="molecule type" value="Genomic_DNA"/>
</dbReference>
<keyword evidence="1" id="KW-0472">Membrane</keyword>
<dbReference type="GeneID" id="300269948"/>
<evidence type="ECO:0000256" key="1">
    <source>
        <dbReference type="SAM" id="Phobius"/>
    </source>
</evidence>
<gene>
    <name evidence="2" type="ORF">SAMN05216409_113166</name>
</gene>
<dbReference type="AlphaFoldDB" id="A0A9X8QL79"/>
<organism evidence="2 3">
    <name type="scientific">Pseudomonas lutea</name>
    <dbReference type="NCBI Taxonomy" id="243924"/>
    <lineage>
        <taxon>Bacteria</taxon>
        <taxon>Pseudomonadati</taxon>
        <taxon>Pseudomonadota</taxon>
        <taxon>Gammaproteobacteria</taxon>
        <taxon>Pseudomonadales</taxon>
        <taxon>Pseudomonadaceae</taxon>
        <taxon>Pseudomonas</taxon>
    </lineage>
</organism>
<dbReference type="Proteomes" id="UP000183210">
    <property type="component" value="Unassembled WGS sequence"/>
</dbReference>
<feature type="transmembrane region" description="Helical" evidence="1">
    <location>
        <begin position="12"/>
        <end position="31"/>
    </location>
</feature>
<evidence type="ECO:0000313" key="3">
    <source>
        <dbReference type="Proteomes" id="UP000183210"/>
    </source>
</evidence>
<dbReference type="RefSeq" id="WP_139208880.1">
    <property type="nucleotide sequence ID" value="NZ_FOEV01000013.1"/>
</dbReference>
<protein>
    <submittedName>
        <fullName evidence="2">Uncharacterized protein</fullName>
    </submittedName>
</protein>
<accession>A0A9X8QL79</accession>
<feature type="transmembrane region" description="Helical" evidence="1">
    <location>
        <begin position="51"/>
        <end position="68"/>
    </location>
</feature>
<keyword evidence="1" id="KW-0812">Transmembrane</keyword>
<evidence type="ECO:0000313" key="2">
    <source>
        <dbReference type="EMBL" id="SER19341.1"/>
    </source>
</evidence>
<name>A0A9X8QL79_9PSED</name>
<sequence length="69" mass="7323">MASAEIEQRSGLSTGLTGMFIAAGMLIVALVLGHMGRSYKATRTVRLDRPLAYIGLFAFVLASAVVFFG</sequence>
<keyword evidence="1" id="KW-1133">Transmembrane helix</keyword>
<proteinExistence type="predicted"/>
<reference evidence="2 3" key="1">
    <citation type="submission" date="2016-10" db="EMBL/GenBank/DDBJ databases">
        <authorList>
            <person name="Varghese N."/>
            <person name="Submissions S."/>
        </authorList>
    </citation>
    <scope>NUCLEOTIDE SEQUENCE [LARGE SCALE GENOMIC DNA]</scope>
    <source>
        <strain evidence="2 3">LMG 21974</strain>
    </source>
</reference>
<comment type="caution">
    <text evidence="2">The sequence shown here is derived from an EMBL/GenBank/DDBJ whole genome shotgun (WGS) entry which is preliminary data.</text>
</comment>